<feature type="compositionally biased region" description="Basic residues" evidence="1">
    <location>
        <begin position="1"/>
        <end position="10"/>
    </location>
</feature>
<reference evidence="2 3" key="1">
    <citation type="journal article" date="2019" name="Nat. Ecol. Evol.">
        <title>Megaphylogeny resolves global patterns of mushroom evolution.</title>
        <authorList>
            <person name="Varga T."/>
            <person name="Krizsan K."/>
            <person name="Foldi C."/>
            <person name="Dima B."/>
            <person name="Sanchez-Garcia M."/>
            <person name="Sanchez-Ramirez S."/>
            <person name="Szollosi G.J."/>
            <person name="Szarkandi J.G."/>
            <person name="Papp V."/>
            <person name="Albert L."/>
            <person name="Andreopoulos W."/>
            <person name="Angelini C."/>
            <person name="Antonin V."/>
            <person name="Barry K.W."/>
            <person name="Bougher N.L."/>
            <person name="Buchanan P."/>
            <person name="Buyck B."/>
            <person name="Bense V."/>
            <person name="Catcheside P."/>
            <person name="Chovatia M."/>
            <person name="Cooper J."/>
            <person name="Damon W."/>
            <person name="Desjardin D."/>
            <person name="Finy P."/>
            <person name="Geml J."/>
            <person name="Haridas S."/>
            <person name="Hughes K."/>
            <person name="Justo A."/>
            <person name="Karasinski D."/>
            <person name="Kautmanova I."/>
            <person name="Kiss B."/>
            <person name="Kocsube S."/>
            <person name="Kotiranta H."/>
            <person name="LaButti K.M."/>
            <person name="Lechner B.E."/>
            <person name="Liimatainen K."/>
            <person name="Lipzen A."/>
            <person name="Lukacs Z."/>
            <person name="Mihaltcheva S."/>
            <person name="Morgado L.N."/>
            <person name="Niskanen T."/>
            <person name="Noordeloos M.E."/>
            <person name="Ohm R.A."/>
            <person name="Ortiz-Santana B."/>
            <person name="Ovrebo C."/>
            <person name="Racz N."/>
            <person name="Riley R."/>
            <person name="Savchenko A."/>
            <person name="Shiryaev A."/>
            <person name="Soop K."/>
            <person name="Spirin V."/>
            <person name="Szebenyi C."/>
            <person name="Tomsovsky M."/>
            <person name="Tulloss R.E."/>
            <person name="Uehling J."/>
            <person name="Grigoriev I.V."/>
            <person name="Vagvolgyi C."/>
            <person name="Papp T."/>
            <person name="Martin F.M."/>
            <person name="Miettinen O."/>
            <person name="Hibbett D.S."/>
            <person name="Nagy L.G."/>
        </authorList>
    </citation>
    <scope>NUCLEOTIDE SEQUENCE [LARGE SCALE GENOMIC DNA]</scope>
    <source>
        <strain evidence="2 3">FP101781</strain>
    </source>
</reference>
<accession>A0A4Y7TT13</accession>
<protein>
    <submittedName>
        <fullName evidence="2">Uncharacterized protein</fullName>
    </submittedName>
</protein>
<feature type="compositionally biased region" description="Basic and acidic residues" evidence="1">
    <location>
        <begin position="149"/>
        <end position="179"/>
    </location>
</feature>
<name>A0A4Y7TT13_COPMI</name>
<feature type="compositionally biased region" description="Basic residues" evidence="1">
    <location>
        <begin position="196"/>
        <end position="207"/>
    </location>
</feature>
<evidence type="ECO:0000313" key="3">
    <source>
        <dbReference type="Proteomes" id="UP000298030"/>
    </source>
</evidence>
<keyword evidence="3" id="KW-1185">Reference proteome</keyword>
<gene>
    <name evidence="2" type="ORF">FA13DRAFT_1094119</name>
</gene>
<evidence type="ECO:0000313" key="2">
    <source>
        <dbReference type="EMBL" id="TEB37028.1"/>
    </source>
</evidence>
<dbReference type="EMBL" id="QPFP01000005">
    <property type="protein sequence ID" value="TEB37028.1"/>
    <property type="molecule type" value="Genomic_DNA"/>
</dbReference>
<comment type="caution">
    <text evidence="2">The sequence shown here is derived from an EMBL/GenBank/DDBJ whole genome shotgun (WGS) entry which is preliminary data.</text>
</comment>
<evidence type="ECO:0000256" key="1">
    <source>
        <dbReference type="SAM" id="MobiDB-lite"/>
    </source>
</evidence>
<feature type="region of interest" description="Disordered" evidence="1">
    <location>
        <begin position="72"/>
        <end position="207"/>
    </location>
</feature>
<feature type="compositionally biased region" description="Basic residues" evidence="1">
    <location>
        <begin position="103"/>
        <end position="113"/>
    </location>
</feature>
<organism evidence="2 3">
    <name type="scientific">Coprinellus micaceus</name>
    <name type="common">Glistening ink-cap mushroom</name>
    <name type="synonym">Coprinus micaceus</name>
    <dbReference type="NCBI Taxonomy" id="71717"/>
    <lineage>
        <taxon>Eukaryota</taxon>
        <taxon>Fungi</taxon>
        <taxon>Dikarya</taxon>
        <taxon>Basidiomycota</taxon>
        <taxon>Agaricomycotina</taxon>
        <taxon>Agaricomycetes</taxon>
        <taxon>Agaricomycetidae</taxon>
        <taxon>Agaricales</taxon>
        <taxon>Agaricineae</taxon>
        <taxon>Psathyrellaceae</taxon>
        <taxon>Coprinellus</taxon>
    </lineage>
</organism>
<dbReference type="Proteomes" id="UP000298030">
    <property type="component" value="Unassembled WGS sequence"/>
</dbReference>
<feature type="region of interest" description="Disordered" evidence="1">
    <location>
        <begin position="1"/>
        <end position="57"/>
    </location>
</feature>
<dbReference type="AlphaFoldDB" id="A0A4Y7TT13"/>
<sequence>MMNGRKKGRRRVDDTNDTNDTNDHHHHHHHQTPAQVSSRQIEAARPPTPQVASSKRLVLVSRNRRYERCRAYTEWPSGPKKRKRGSVKREATHPPPVFEPRKLRGSRRTKGIQRTKELKASHPVLAEPTQPRLGAVEPEGRCAALEPRMQVENERSPGTQKKEYTRKEGRKEGRKEVRGEWAGWAPIESNRIDSRWRKKKNRKREEN</sequence>
<proteinExistence type="predicted"/>